<name>A0ABP7AYJ4_9ACTN</name>
<dbReference type="SUPFAM" id="SSF55931">
    <property type="entry name" value="Glutamine synthetase/guanido kinase"/>
    <property type="match status" value="1"/>
</dbReference>
<dbReference type="EMBL" id="BAAAZP010000003">
    <property type="protein sequence ID" value="GAA3642981.1"/>
    <property type="molecule type" value="Genomic_DNA"/>
</dbReference>
<sequence length="460" mass="48943">MIAQDLESTAVRRDAGDLAKEGVVGVTIVWADNNGIPRSRTVPVDQFDAAVRRGVGVTPLFAVFDSHDQITFEHAPLGTPSGDIRLVPVHDRPVRLAGQPGFGWVPGRLTEADGSPWAYDPRGVLERQVARAADLGLRFLAGYEMEFQLTTGGHEDGDLPRPAFEGPSYGPAKLLAVDEFAGQLLSDLRENGIRVGQFHGEYGPGQFEFNIAPADPLAAADQQVLARQTVHAAARAHGLRASFAPLVTLGQVGNGWHLHTSVSRAGVNLLSGGNGPHGLTADGAAYLAGLLRDLPAVVAVTAPSQCSLQRLRPGFWSGAYAFWGVENREAALRLVPSTPLLGPDHANVELKPSDASGNPYLSLAVVIAAGVAGIEDGLTPPPAIQEDPGRWSECRRAELGVRRLPTTVAEQTEALLGNERIRNALGEELAGAFLTVRASDAAWAADRDATEVVRAHRWLY</sequence>
<dbReference type="InterPro" id="IPR014746">
    <property type="entry name" value="Gln_synth/guanido_kin_cat_dom"/>
</dbReference>
<keyword evidence="7" id="KW-1185">Reference proteome</keyword>
<proteinExistence type="inferred from homology"/>
<gene>
    <name evidence="6" type="ORF">GCM10022224_001650</name>
</gene>
<feature type="domain" description="GS catalytic" evidence="5">
    <location>
        <begin position="121"/>
        <end position="460"/>
    </location>
</feature>
<dbReference type="Gene3D" id="3.10.20.70">
    <property type="entry name" value="Glutamine synthetase, N-terminal domain"/>
    <property type="match status" value="1"/>
</dbReference>
<dbReference type="SMART" id="SM01230">
    <property type="entry name" value="Gln-synt_C"/>
    <property type="match status" value="1"/>
</dbReference>
<dbReference type="PANTHER" id="PTHR43785:SF12">
    <property type="entry name" value="TYPE-1 GLUTAMINE SYNTHETASE 2"/>
    <property type="match status" value="1"/>
</dbReference>
<comment type="caution">
    <text evidence="6">The sequence shown here is derived from an EMBL/GenBank/DDBJ whole genome shotgun (WGS) entry which is preliminary data.</text>
</comment>
<evidence type="ECO:0000256" key="1">
    <source>
        <dbReference type="ARBA" id="ARBA00009897"/>
    </source>
</evidence>
<evidence type="ECO:0000313" key="6">
    <source>
        <dbReference type="EMBL" id="GAA3642981.1"/>
    </source>
</evidence>
<dbReference type="PANTHER" id="PTHR43785">
    <property type="entry name" value="GAMMA-GLUTAMYLPUTRESCINE SYNTHETASE"/>
    <property type="match status" value="1"/>
</dbReference>
<evidence type="ECO:0000256" key="4">
    <source>
        <dbReference type="RuleBase" id="RU000384"/>
    </source>
</evidence>
<dbReference type="PROSITE" id="PS51987">
    <property type="entry name" value="GS_CATALYTIC"/>
    <property type="match status" value="1"/>
</dbReference>
<evidence type="ECO:0000259" key="5">
    <source>
        <dbReference type="PROSITE" id="PS51987"/>
    </source>
</evidence>
<evidence type="ECO:0000256" key="2">
    <source>
        <dbReference type="ARBA" id="ARBA00022598"/>
    </source>
</evidence>
<organism evidence="6 7">
    <name type="scientific">Nonomuraea antimicrobica</name>
    <dbReference type="NCBI Taxonomy" id="561173"/>
    <lineage>
        <taxon>Bacteria</taxon>
        <taxon>Bacillati</taxon>
        <taxon>Actinomycetota</taxon>
        <taxon>Actinomycetes</taxon>
        <taxon>Streptosporangiales</taxon>
        <taxon>Streptosporangiaceae</taxon>
        <taxon>Nonomuraea</taxon>
    </lineage>
</organism>
<reference evidence="7" key="1">
    <citation type="journal article" date="2019" name="Int. J. Syst. Evol. Microbiol.">
        <title>The Global Catalogue of Microorganisms (GCM) 10K type strain sequencing project: providing services to taxonomists for standard genome sequencing and annotation.</title>
        <authorList>
            <consortium name="The Broad Institute Genomics Platform"/>
            <consortium name="The Broad Institute Genome Sequencing Center for Infectious Disease"/>
            <person name="Wu L."/>
            <person name="Ma J."/>
        </authorList>
    </citation>
    <scope>NUCLEOTIDE SEQUENCE [LARGE SCALE GENOMIC DNA]</scope>
    <source>
        <strain evidence="7">JCM 16904</strain>
    </source>
</reference>
<dbReference type="RefSeq" id="WP_344871851.1">
    <property type="nucleotide sequence ID" value="NZ_BAAAZP010000003.1"/>
</dbReference>
<comment type="similarity">
    <text evidence="1 3 4">Belongs to the glutamine synthetase family.</text>
</comment>
<evidence type="ECO:0000256" key="3">
    <source>
        <dbReference type="PROSITE-ProRule" id="PRU01331"/>
    </source>
</evidence>
<dbReference type="Gene3D" id="3.30.590.10">
    <property type="entry name" value="Glutamine synthetase/guanido kinase, catalytic domain"/>
    <property type="match status" value="1"/>
</dbReference>
<protein>
    <submittedName>
        <fullName evidence="6">Glutamine synthetase</fullName>
    </submittedName>
</protein>
<dbReference type="InterPro" id="IPR008146">
    <property type="entry name" value="Gln_synth_cat_dom"/>
</dbReference>
<dbReference type="Proteomes" id="UP001500902">
    <property type="component" value="Unassembled WGS sequence"/>
</dbReference>
<evidence type="ECO:0000313" key="7">
    <source>
        <dbReference type="Proteomes" id="UP001500902"/>
    </source>
</evidence>
<accession>A0ABP7AYJ4</accession>
<dbReference type="Pfam" id="PF00120">
    <property type="entry name" value="Gln-synt_C"/>
    <property type="match status" value="1"/>
</dbReference>
<keyword evidence="2" id="KW-0436">Ligase</keyword>
<dbReference type="InterPro" id="IPR036651">
    <property type="entry name" value="Gln_synt_N_sf"/>
</dbReference>